<keyword evidence="1" id="KW-0575">Peroxidase</keyword>
<dbReference type="Gene3D" id="1.10.640.10">
    <property type="entry name" value="Haem peroxidase domain superfamily, animal type"/>
    <property type="match status" value="1"/>
</dbReference>
<proteinExistence type="predicted"/>
<dbReference type="PhylomeDB" id="E9H6M2"/>
<dbReference type="HOGENOM" id="CLU_006087_5_2_1"/>
<dbReference type="Pfam" id="PF03098">
    <property type="entry name" value="An_peroxidase"/>
    <property type="match status" value="1"/>
</dbReference>
<keyword evidence="4" id="KW-1185">Reference proteome</keyword>
<evidence type="ECO:0000256" key="2">
    <source>
        <dbReference type="PIRSR" id="PIRSR619791-2"/>
    </source>
</evidence>
<dbReference type="GO" id="GO:0020037">
    <property type="term" value="F:heme binding"/>
    <property type="evidence" value="ECO:0007669"/>
    <property type="project" value="InterPro"/>
</dbReference>
<evidence type="ECO:0000313" key="3">
    <source>
        <dbReference type="EMBL" id="EFX72532.1"/>
    </source>
</evidence>
<dbReference type="KEGG" id="dpx:DAPPUDRAFT_308194"/>
<dbReference type="SUPFAM" id="SSF48113">
    <property type="entry name" value="Heme-dependent peroxidases"/>
    <property type="match status" value="1"/>
</dbReference>
<dbReference type="Proteomes" id="UP000000305">
    <property type="component" value="Unassembled WGS sequence"/>
</dbReference>
<organism evidence="3 4">
    <name type="scientific">Daphnia pulex</name>
    <name type="common">Water flea</name>
    <dbReference type="NCBI Taxonomy" id="6669"/>
    <lineage>
        <taxon>Eukaryota</taxon>
        <taxon>Metazoa</taxon>
        <taxon>Ecdysozoa</taxon>
        <taxon>Arthropoda</taxon>
        <taxon>Crustacea</taxon>
        <taxon>Branchiopoda</taxon>
        <taxon>Diplostraca</taxon>
        <taxon>Cladocera</taxon>
        <taxon>Anomopoda</taxon>
        <taxon>Daphniidae</taxon>
        <taxon>Daphnia</taxon>
    </lineage>
</organism>
<gene>
    <name evidence="3" type="ORF">DAPPUDRAFT_308194</name>
</gene>
<dbReference type="OMA" id="VMHERRF"/>
<dbReference type="InterPro" id="IPR037120">
    <property type="entry name" value="Haem_peroxidase_sf_animal"/>
</dbReference>
<reference evidence="3 4" key="1">
    <citation type="journal article" date="2011" name="Science">
        <title>The ecoresponsive genome of Daphnia pulex.</title>
        <authorList>
            <person name="Colbourne J.K."/>
            <person name="Pfrender M.E."/>
            <person name="Gilbert D."/>
            <person name="Thomas W.K."/>
            <person name="Tucker A."/>
            <person name="Oakley T.H."/>
            <person name="Tokishita S."/>
            <person name="Aerts A."/>
            <person name="Arnold G.J."/>
            <person name="Basu M.K."/>
            <person name="Bauer D.J."/>
            <person name="Caceres C.E."/>
            <person name="Carmel L."/>
            <person name="Casola C."/>
            <person name="Choi J.H."/>
            <person name="Detter J.C."/>
            <person name="Dong Q."/>
            <person name="Dusheyko S."/>
            <person name="Eads B.D."/>
            <person name="Frohlich T."/>
            <person name="Geiler-Samerotte K.A."/>
            <person name="Gerlach D."/>
            <person name="Hatcher P."/>
            <person name="Jogdeo S."/>
            <person name="Krijgsveld J."/>
            <person name="Kriventseva E.V."/>
            <person name="Kultz D."/>
            <person name="Laforsch C."/>
            <person name="Lindquist E."/>
            <person name="Lopez J."/>
            <person name="Manak J.R."/>
            <person name="Muller J."/>
            <person name="Pangilinan J."/>
            <person name="Patwardhan R.P."/>
            <person name="Pitluck S."/>
            <person name="Pritham E.J."/>
            <person name="Rechtsteiner A."/>
            <person name="Rho M."/>
            <person name="Rogozin I.B."/>
            <person name="Sakarya O."/>
            <person name="Salamov A."/>
            <person name="Schaack S."/>
            <person name="Shapiro H."/>
            <person name="Shiga Y."/>
            <person name="Skalitzky C."/>
            <person name="Smith Z."/>
            <person name="Souvorov A."/>
            <person name="Sung W."/>
            <person name="Tang Z."/>
            <person name="Tsuchiya D."/>
            <person name="Tu H."/>
            <person name="Vos H."/>
            <person name="Wang M."/>
            <person name="Wolf Y.I."/>
            <person name="Yamagata H."/>
            <person name="Yamada T."/>
            <person name="Ye Y."/>
            <person name="Shaw J.R."/>
            <person name="Andrews J."/>
            <person name="Crease T.J."/>
            <person name="Tang H."/>
            <person name="Lucas S.M."/>
            <person name="Robertson H.M."/>
            <person name="Bork P."/>
            <person name="Koonin E.V."/>
            <person name="Zdobnov E.M."/>
            <person name="Grigoriev I.V."/>
            <person name="Lynch M."/>
            <person name="Boore J.L."/>
        </authorList>
    </citation>
    <scope>NUCLEOTIDE SEQUENCE [LARGE SCALE GENOMIC DNA]</scope>
</reference>
<name>E9H6M2_DAPPU</name>
<dbReference type="GO" id="GO:0004601">
    <property type="term" value="F:peroxidase activity"/>
    <property type="evidence" value="ECO:0000318"/>
    <property type="project" value="GO_Central"/>
</dbReference>
<dbReference type="OrthoDB" id="823504at2759"/>
<protein>
    <recommendedName>
        <fullName evidence="5">Peroxidase</fullName>
    </recommendedName>
</protein>
<keyword evidence="2" id="KW-0408">Iron</keyword>
<keyword evidence="1" id="KW-0560">Oxidoreductase</keyword>
<dbReference type="InterPro" id="IPR019791">
    <property type="entry name" value="Haem_peroxidase_animal"/>
</dbReference>
<feature type="binding site" description="axial binding residue" evidence="2">
    <location>
        <position position="317"/>
    </location>
    <ligand>
        <name>heme b</name>
        <dbReference type="ChEBI" id="CHEBI:60344"/>
    </ligand>
    <ligandPart>
        <name>Fe</name>
        <dbReference type="ChEBI" id="CHEBI:18248"/>
    </ligandPart>
</feature>
<dbReference type="AlphaFoldDB" id="E9H6M2"/>
<keyword evidence="2" id="KW-0349">Heme</keyword>
<dbReference type="EMBL" id="GL732598">
    <property type="protein sequence ID" value="EFX72532.1"/>
    <property type="molecule type" value="Genomic_DNA"/>
</dbReference>
<dbReference type="eggNOG" id="KOG2408">
    <property type="taxonomic scope" value="Eukaryota"/>
</dbReference>
<sequence>MQPSWGQRDTIFQRLLPAHYGNGIDSPRLASDGSELQNAREISLNIIRIYGLDETANVTLSVMSFGQFITHDITLSEDFTFENGSSPACCDAQGQLLPPNDMHPQCLPIKITQGDPFYTYNGINCMSLTRSKVGLDLSCTFGIAEQLNSNSHYLDGSQIYGSDVTTSNDLRSRVGGLMKMSNVDGRELFPIAPGCENQLNHELAVCFQAGDVRVEENPQLAAIQLIFLRQHNRIAKELQVLNPQWDDETLFQEARRIVIAQLQHITYNEYLPSLLGSKVMADSGLALPSSGYGNGYDEAIDPSVSNDFTAAAFRVTHSSIQGFLNLFDAADQEDTERSFSLSQYFFDSSRLVDDPEFLDSALRGLTKQPPQAIDELYSSEVTSRLYIGQKAYGADLAAITIQRGREHGIPGYNQFREFCGMPKVQSFDELIVNFFPENIDLLRAAYKSVDDIDLYIGALLENHVSVYQSGALMGPIALCITANQFQRTKNGDRYFYDIGGQPHSFTLDQLNQIRRSSLARLICDNNDGSVTNMQPLAMIQPIGTNQRVPCDSIPSMDLTYWKEI</sequence>
<dbReference type="InterPro" id="IPR010255">
    <property type="entry name" value="Haem_peroxidase_sf"/>
</dbReference>
<dbReference type="PRINTS" id="PR00457">
    <property type="entry name" value="ANPEROXIDASE"/>
</dbReference>
<dbReference type="PANTHER" id="PTHR11475:SF114">
    <property type="entry name" value="PEROXIDASE-LIKE PROTEIN"/>
    <property type="match status" value="1"/>
</dbReference>
<accession>E9H6M2</accession>
<dbReference type="InParanoid" id="E9H6M2"/>
<dbReference type="PANTHER" id="PTHR11475">
    <property type="entry name" value="OXIDASE/PEROXIDASE"/>
    <property type="match status" value="1"/>
</dbReference>
<keyword evidence="2" id="KW-0479">Metal-binding</keyword>
<dbReference type="PROSITE" id="PS50292">
    <property type="entry name" value="PEROXIDASE_3"/>
    <property type="match status" value="1"/>
</dbReference>
<dbReference type="GO" id="GO:0006979">
    <property type="term" value="P:response to oxidative stress"/>
    <property type="evidence" value="ECO:0007669"/>
    <property type="project" value="InterPro"/>
</dbReference>
<dbReference type="GO" id="GO:0046872">
    <property type="term" value="F:metal ion binding"/>
    <property type="evidence" value="ECO:0007669"/>
    <property type="project" value="UniProtKB-KW"/>
</dbReference>
<evidence type="ECO:0008006" key="5">
    <source>
        <dbReference type="Google" id="ProtNLM"/>
    </source>
</evidence>
<dbReference type="FunFam" id="1.10.640.10:FF:000014">
    <property type="entry name" value="Uncharacterized protein"/>
    <property type="match status" value="1"/>
</dbReference>
<dbReference type="CDD" id="cd09823">
    <property type="entry name" value="peroxinectin_like"/>
    <property type="match status" value="1"/>
</dbReference>
<evidence type="ECO:0000256" key="1">
    <source>
        <dbReference type="ARBA" id="ARBA00022559"/>
    </source>
</evidence>
<evidence type="ECO:0000313" key="4">
    <source>
        <dbReference type="Proteomes" id="UP000000305"/>
    </source>
</evidence>